<evidence type="ECO:0000313" key="10">
    <source>
        <dbReference type="EMBL" id="SNQ61849.1"/>
    </source>
</evidence>
<dbReference type="GO" id="GO:0006508">
    <property type="term" value="P:proteolysis"/>
    <property type="evidence" value="ECO:0007669"/>
    <property type="project" value="UniProtKB-KW"/>
</dbReference>
<protein>
    <submittedName>
        <fullName evidence="10">Putative Thermitase</fullName>
        <ecNumber evidence="10">3.4.21.66</ecNumber>
    </submittedName>
</protein>
<dbReference type="SUPFAM" id="SSF52743">
    <property type="entry name" value="Subtilisin-like"/>
    <property type="match status" value="1"/>
</dbReference>
<dbReference type="InterPro" id="IPR023827">
    <property type="entry name" value="Peptidase_S8_Asp-AS"/>
</dbReference>
<dbReference type="Proteomes" id="UP000218615">
    <property type="component" value="Unassembled WGS sequence"/>
</dbReference>
<proteinExistence type="inferred from homology"/>
<dbReference type="InterPro" id="IPR015500">
    <property type="entry name" value="Peptidase_S8_subtilisin-rel"/>
</dbReference>
<evidence type="ECO:0000256" key="5">
    <source>
        <dbReference type="PIRSR" id="PIRSR615500-1"/>
    </source>
</evidence>
<keyword evidence="11" id="KW-1185">Reference proteome</keyword>
<evidence type="ECO:0000256" key="7">
    <source>
        <dbReference type="RuleBase" id="RU003355"/>
    </source>
</evidence>
<dbReference type="EMBL" id="FZMP01000196">
    <property type="protein sequence ID" value="SNQ61849.1"/>
    <property type="molecule type" value="Genomic_DNA"/>
</dbReference>
<organism evidence="10 11">
    <name type="scientific">Candidatus Methanoperedens nitratireducens</name>
    <dbReference type="NCBI Taxonomy" id="1392998"/>
    <lineage>
        <taxon>Archaea</taxon>
        <taxon>Methanobacteriati</taxon>
        <taxon>Methanobacteriota</taxon>
        <taxon>Stenosarchaea group</taxon>
        <taxon>Methanomicrobia</taxon>
        <taxon>Methanosarcinales</taxon>
        <taxon>ANME-2 cluster</taxon>
        <taxon>Candidatus Methanoperedentaceae</taxon>
        <taxon>Candidatus Methanoperedens</taxon>
    </lineage>
</organism>
<dbReference type="EC" id="3.4.21.66" evidence="10"/>
<keyword evidence="4 6" id="KW-0720">Serine protease</keyword>
<dbReference type="GO" id="GO:0004252">
    <property type="term" value="F:serine-type endopeptidase activity"/>
    <property type="evidence" value="ECO:0007669"/>
    <property type="project" value="UniProtKB-UniRule"/>
</dbReference>
<keyword evidence="2 6" id="KW-0645">Protease</keyword>
<dbReference type="PROSITE" id="PS00136">
    <property type="entry name" value="SUBTILASE_ASP"/>
    <property type="match status" value="1"/>
</dbReference>
<evidence type="ECO:0000256" key="6">
    <source>
        <dbReference type="PROSITE-ProRule" id="PRU01240"/>
    </source>
</evidence>
<dbReference type="PANTHER" id="PTHR43806:SF11">
    <property type="entry name" value="CEREVISIN-RELATED"/>
    <property type="match status" value="1"/>
</dbReference>
<comment type="similarity">
    <text evidence="1 6 7">Belongs to the peptidase S8 family.</text>
</comment>
<feature type="active site" description="Charge relay system" evidence="5 6">
    <location>
        <position position="70"/>
    </location>
</feature>
<dbReference type="Pfam" id="PF00082">
    <property type="entry name" value="Peptidase_S8"/>
    <property type="match status" value="1"/>
</dbReference>
<feature type="domain" description="Peptidase S8/S53" evidence="8">
    <location>
        <begin position="63"/>
        <end position="315"/>
    </location>
</feature>
<accession>A0A284VRL3</accession>
<dbReference type="InterPro" id="IPR023828">
    <property type="entry name" value="Peptidase_S8_Ser-AS"/>
</dbReference>
<dbReference type="InterPro" id="IPR050131">
    <property type="entry name" value="Peptidase_S8_subtilisin-like"/>
</dbReference>
<dbReference type="InterPro" id="IPR000209">
    <property type="entry name" value="Peptidase_S8/S53_dom"/>
</dbReference>
<name>A0A284VRL3_9EURY</name>
<evidence type="ECO:0000259" key="8">
    <source>
        <dbReference type="Pfam" id="PF00082"/>
    </source>
</evidence>
<evidence type="ECO:0000256" key="3">
    <source>
        <dbReference type="ARBA" id="ARBA00022801"/>
    </source>
</evidence>
<evidence type="ECO:0000256" key="1">
    <source>
        <dbReference type="ARBA" id="ARBA00011073"/>
    </source>
</evidence>
<dbReference type="InterPro" id="IPR036852">
    <property type="entry name" value="Peptidase_S8/S53_dom_sf"/>
</dbReference>
<dbReference type="AlphaFoldDB" id="A0A284VRL3"/>
<dbReference type="InterPro" id="IPR018765">
    <property type="entry name" value="DUF2341"/>
</dbReference>
<dbReference type="PRINTS" id="PR00723">
    <property type="entry name" value="SUBTILISIN"/>
</dbReference>
<evidence type="ECO:0000313" key="11">
    <source>
        <dbReference type="Proteomes" id="UP000218615"/>
    </source>
</evidence>
<reference evidence="11" key="1">
    <citation type="submission" date="2017-06" db="EMBL/GenBank/DDBJ databases">
        <authorList>
            <person name="Cremers G."/>
        </authorList>
    </citation>
    <scope>NUCLEOTIDE SEQUENCE [LARGE SCALE GENOMIC DNA]</scope>
</reference>
<evidence type="ECO:0000259" key="9">
    <source>
        <dbReference type="Pfam" id="PF10102"/>
    </source>
</evidence>
<sequence length="641" mass="68885">MRRSIGFILKSLLASMLPVGMALILAASTASAHTPNDTYWSNQWGPNNIDAPNAWNYQKGSTTITVAILDTGIDYNHEDLTGRVIQGWNFYNNSNVVMDDNSKSHGTRIAGISGAIMDNSTGIAGIAQTKLLAVKVCNFMQNCTWPAITDGIYYAANNGAKIISMSLQKAEYYDLAEIAADYAYYTKGALLVGVSGNSFIGGGQNYIPYPGNFSSVIAVGAIDSNDQRASFSNYGSKLELVAPGVEIFSTIRNNGYEADLYNGSGTSFAAPHVAGVAALVWSQYPTFSNENVREILKNTAVDLGSSGKDIEYGYGKVNASAAVTSNMLSSWRYNRRLTITGSTAGAQTNYQMKLTVYNSTGTDTLGNIYLGGNAKNDFSDLRFTKSDGATLLDYWIESYTPGISAVVWVEVDSIPASPGTANIYLYYGNPSAISVSSGTATFDFFNNFESDAIGSVPAGWIIDKGTFSVQSETLGGITSKRLYSNSQGAVIHTPSASYQNTAWEFDVYNQGLDSFGNAYQQSRIYFSYVNDNNLAVACQSCYLGGYLLSVAVGGVTTVNYDTGSSTVGTGILHYKVTNYNNVWTLYVNGVQIYQATGNGPTSSSFTTLYTSGSGGNAGSYPNRFDNFIYHKYVNPEPAWGN</sequence>
<feature type="domain" description="DUF2341" evidence="9">
    <location>
        <begin position="377"/>
        <end position="455"/>
    </location>
</feature>
<dbReference type="PANTHER" id="PTHR43806">
    <property type="entry name" value="PEPTIDASE S8"/>
    <property type="match status" value="1"/>
</dbReference>
<feature type="active site" description="Charge relay system" evidence="5 6">
    <location>
        <position position="105"/>
    </location>
</feature>
<keyword evidence="3 6" id="KW-0378">Hydrolase</keyword>
<dbReference type="OrthoDB" id="101984at2157"/>
<dbReference type="PROSITE" id="PS51892">
    <property type="entry name" value="SUBTILASE"/>
    <property type="match status" value="1"/>
</dbReference>
<dbReference type="Gene3D" id="3.40.50.200">
    <property type="entry name" value="Peptidase S8/S53 domain"/>
    <property type="match status" value="1"/>
</dbReference>
<feature type="active site" description="Charge relay system" evidence="5 6">
    <location>
        <position position="267"/>
    </location>
</feature>
<gene>
    <name evidence="10" type="ORF">MNV_50108</name>
</gene>
<dbReference type="Pfam" id="PF10102">
    <property type="entry name" value="DUF2341"/>
    <property type="match status" value="1"/>
</dbReference>
<dbReference type="RefSeq" id="WP_096206475.1">
    <property type="nucleotide sequence ID" value="NZ_FZMP01000196.1"/>
</dbReference>
<evidence type="ECO:0000256" key="4">
    <source>
        <dbReference type="ARBA" id="ARBA00022825"/>
    </source>
</evidence>
<evidence type="ECO:0000256" key="2">
    <source>
        <dbReference type="ARBA" id="ARBA00022670"/>
    </source>
</evidence>
<dbReference type="PROSITE" id="PS00138">
    <property type="entry name" value="SUBTILASE_SER"/>
    <property type="match status" value="1"/>
</dbReference>